<dbReference type="InterPro" id="IPR058512">
    <property type="entry name" value="DUF8199"/>
</dbReference>
<dbReference type="AlphaFoldDB" id="A0A917HYK7"/>
<evidence type="ECO:0000313" key="2">
    <source>
        <dbReference type="EMBL" id="GGG96072.1"/>
    </source>
</evidence>
<dbReference type="Pfam" id="PF26622">
    <property type="entry name" value="DUF8199"/>
    <property type="match status" value="1"/>
</dbReference>
<protein>
    <recommendedName>
        <fullName evidence="4">Secreted protein</fullName>
    </recommendedName>
</protein>
<feature type="signal peptide" evidence="1">
    <location>
        <begin position="1"/>
        <end position="25"/>
    </location>
</feature>
<gene>
    <name evidence="2" type="ORF">GCM10011416_12240</name>
</gene>
<keyword evidence="1" id="KW-0732">Signal</keyword>
<dbReference type="Proteomes" id="UP000633278">
    <property type="component" value="Unassembled WGS sequence"/>
</dbReference>
<reference evidence="2" key="2">
    <citation type="submission" date="2020-09" db="EMBL/GenBank/DDBJ databases">
        <authorList>
            <person name="Sun Q."/>
            <person name="Zhou Y."/>
        </authorList>
    </citation>
    <scope>NUCLEOTIDE SEQUENCE</scope>
    <source>
        <strain evidence="2">CGMCC 1.15763</strain>
    </source>
</reference>
<feature type="chain" id="PRO_5037459177" description="Secreted protein" evidence="1">
    <location>
        <begin position="26"/>
        <end position="140"/>
    </location>
</feature>
<evidence type="ECO:0000256" key="1">
    <source>
        <dbReference type="SAM" id="SignalP"/>
    </source>
</evidence>
<name>A0A917HYK7_9FLAO</name>
<sequence>MSKLSHKILAVLMSFVVLFSTTSFAITKHFCGDTLVDTAIFSEASTCGMESQKDTSATISGCSIIKKDCCKDVQVLIDGQDEVQLQVDKISFNQELFIASFIYTYINLFENLENNVSSFEEYEPPLVIKEIFKIDETYLI</sequence>
<reference evidence="2" key="1">
    <citation type="journal article" date="2014" name="Int. J. Syst. Evol. Microbiol.">
        <title>Complete genome sequence of Corynebacterium casei LMG S-19264T (=DSM 44701T), isolated from a smear-ripened cheese.</title>
        <authorList>
            <consortium name="US DOE Joint Genome Institute (JGI-PGF)"/>
            <person name="Walter F."/>
            <person name="Albersmeier A."/>
            <person name="Kalinowski J."/>
            <person name="Ruckert C."/>
        </authorList>
    </citation>
    <scope>NUCLEOTIDE SEQUENCE</scope>
    <source>
        <strain evidence="2">CGMCC 1.15763</strain>
    </source>
</reference>
<accession>A0A917HYK7</accession>
<dbReference type="RefSeq" id="WP_229664903.1">
    <property type="nucleotide sequence ID" value="NZ_BMJW01000001.1"/>
</dbReference>
<evidence type="ECO:0008006" key="4">
    <source>
        <dbReference type="Google" id="ProtNLM"/>
    </source>
</evidence>
<dbReference type="NCBIfam" id="NF047658">
    <property type="entry name" value="HYC_CC_PP"/>
    <property type="match status" value="1"/>
</dbReference>
<organism evidence="2 3">
    <name type="scientific">Polaribacter pacificus</name>
    <dbReference type="NCBI Taxonomy" id="1775173"/>
    <lineage>
        <taxon>Bacteria</taxon>
        <taxon>Pseudomonadati</taxon>
        <taxon>Bacteroidota</taxon>
        <taxon>Flavobacteriia</taxon>
        <taxon>Flavobacteriales</taxon>
        <taxon>Flavobacteriaceae</taxon>
    </lineage>
</organism>
<comment type="caution">
    <text evidence="2">The sequence shown here is derived from an EMBL/GenBank/DDBJ whole genome shotgun (WGS) entry which is preliminary data.</text>
</comment>
<proteinExistence type="predicted"/>
<dbReference type="EMBL" id="BMJW01000001">
    <property type="protein sequence ID" value="GGG96072.1"/>
    <property type="molecule type" value="Genomic_DNA"/>
</dbReference>
<evidence type="ECO:0000313" key="3">
    <source>
        <dbReference type="Proteomes" id="UP000633278"/>
    </source>
</evidence>
<keyword evidence="3" id="KW-1185">Reference proteome</keyword>
<dbReference type="InterPro" id="IPR058060">
    <property type="entry name" value="HYC_CC_PP"/>
</dbReference>